<evidence type="ECO:0000256" key="1">
    <source>
        <dbReference type="SAM" id="Coils"/>
    </source>
</evidence>
<reference evidence="3 4" key="1">
    <citation type="submission" date="2018-04" db="EMBL/GenBank/DDBJ databases">
        <authorList>
            <person name="Vogel A."/>
        </authorList>
    </citation>
    <scope>NUCLEOTIDE SEQUENCE [LARGE SCALE GENOMIC DNA]</scope>
</reference>
<dbReference type="Pfam" id="PF22936">
    <property type="entry name" value="Pol_BBD"/>
    <property type="match status" value="1"/>
</dbReference>
<dbReference type="Pfam" id="PF14223">
    <property type="entry name" value="Retrotran_gag_2"/>
    <property type="match status" value="1"/>
</dbReference>
<accession>A0A484LVG3</accession>
<organism evidence="3 4">
    <name type="scientific">Cuscuta campestris</name>
    <dbReference type="NCBI Taxonomy" id="132261"/>
    <lineage>
        <taxon>Eukaryota</taxon>
        <taxon>Viridiplantae</taxon>
        <taxon>Streptophyta</taxon>
        <taxon>Embryophyta</taxon>
        <taxon>Tracheophyta</taxon>
        <taxon>Spermatophyta</taxon>
        <taxon>Magnoliopsida</taxon>
        <taxon>eudicotyledons</taxon>
        <taxon>Gunneridae</taxon>
        <taxon>Pentapetalae</taxon>
        <taxon>asterids</taxon>
        <taxon>lamiids</taxon>
        <taxon>Solanales</taxon>
        <taxon>Convolvulaceae</taxon>
        <taxon>Cuscuteae</taxon>
        <taxon>Cuscuta</taxon>
        <taxon>Cuscuta subgen. Grammica</taxon>
        <taxon>Cuscuta sect. Cleistogrammica</taxon>
    </lineage>
</organism>
<feature type="domain" description="Retrovirus-related Pol polyprotein from transposon TNT 1-94-like beta-barrel" evidence="2">
    <location>
        <begin position="342"/>
        <end position="421"/>
    </location>
</feature>
<evidence type="ECO:0000313" key="4">
    <source>
        <dbReference type="Proteomes" id="UP000595140"/>
    </source>
</evidence>
<evidence type="ECO:0000259" key="2">
    <source>
        <dbReference type="Pfam" id="PF22936"/>
    </source>
</evidence>
<dbReference type="OrthoDB" id="8039827at2759"/>
<proteinExistence type="predicted"/>
<dbReference type="InterPro" id="IPR054722">
    <property type="entry name" value="PolX-like_BBD"/>
</dbReference>
<name>A0A484LVG3_9ASTE</name>
<sequence>MVERESRISELENSLHGAKQEGARFSELMLKHMGLRRIALEKLEEKRKTANEFRSKVGELEKTMASHQEEVATLTARAEALYEEGKFDMQFCIYEAIRSGLPAHRSLLGELSVEARPGRAAGPSLGSTHMAPCMETMADEKIKIEKIDGSDFGFWKMQIKDVLYQKDLYQTLSGEKPKKMSDADWAILDRKALGVVRLSLAKSVAYNIVNETTTHGLMKALSNMYEKPSALNKVFLIRQLVNTRMREGASVTIHINQFNSVITRLGSIGIKFDDELQALLLLSSLPDSWSGTVTVVGSASGTTKFTFEGIRDLILGDRRHQTQKFRGFFECTVDVESSIDSWVMDSGTSVHATHSMKMMKNLKIGDFGKVRLGNDEILDVTGMGDIDLKTSVGATWTLKNVRVIPSLKRMLISVGQLDDSGLDVKFGGGQWKVVGLGSQFVLEARRVIDVSHSELAEKENESRVVTDEWELQRAFR</sequence>
<gene>
    <name evidence="3" type="ORF">CCAM_LOCUS21722</name>
</gene>
<keyword evidence="1" id="KW-0175">Coiled coil</keyword>
<keyword evidence="4" id="KW-1185">Reference proteome</keyword>
<feature type="coiled-coil region" evidence="1">
    <location>
        <begin position="1"/>
        <end position="84"/>
    </location>
</feature>
<dbReference type="AlphaFoldDB" id="A0A484LVG3"/>
<dbReference type="Proteomes" id="UP000595140">
    <property type="component" value="Unassembled WGS sequence"/>
</dbReference>
<evidence type="ECO:0000313" key="3">
    <source>
        <dbReference type="EMBL" id="VFQ79946.1"/>
    </source>
</evidence>
<dbReference type="EMBL" id="OOIL02002022">
    <property type="protein sequence ID" value="VFQ79946.1"/>
    <property type="molecule type" value="Genomic_DNA"/>
</dbReference>
<protein>
    <recommendedName>
        <fullName evidence="2">Retrovirus-related Pol polyprotein from transposon TNT 1-94-like beta-barrel domain-containing protein</fullName>
    </recommendedName>
</protein>